<feature type="transmembrane region" description="Helical" evidence="1">
    <location>
        <begin position="71"/>
        <end position="94"/>
    </location>
</feature>
<dbReference type="OMA" id="QKDSRFG"/>
<reference evidence="3" key="1">
    <citation type="journal article" date="2011" name="Genome Res.">
        <title>Phylogeny-wide analysis of social amoeba genomes highlights ancient origins for complex intercellular communication.</title>
        <authorList>
            <person name="Heidel A.J."/>
            <person name="Lawal H.M."/>
            <person name="Felder M."/>
            <person name="Schilde C."/>
            <person name="Helps N.R."/>
            <person name="Tunggal B."/>
            <person name="Rivero F."/>
            <person name="John U."/>
            <person name="Schleicher M."/>
            <person name="Eichinger L."/>
            <person name="Platzer M."/>
            <person name="Noegel A.A."/>
            <person name="Schaap P."/>
            <person name="Gloeckner G."/>
        </authorList>
    </citation>
    <scope>NUCLEOTIDE SEQUENCE [LARGE SCALE GENOMIC DNA]</scope>
    <source>
        <strain evidence="3">SH3</strain>
    </source>
</reference>
<evidence type="ECO:0008006" key="4">
    <source>
        <dbReference type="Google" id="ProtNLM"/>
    </source>
</evidence>
<dbReference type="GeneID" id="14865611"/>
<sequence>MGLCQLPFDLVLGIGSLVLSLLGIRGLWKRKKNYLFVFLWACVAMTFLHVISLSVVIILHHTKQKDSRFGYIPDIILDVFRTAYCLGLSFYTAYIRNTLEYKRPPAQLARI</sequence>
<keyword evidence="3" id="KW-1185">Reference proteome</keyword>
<dbReference type="EMBL" id="GL883029">
    <property type="protein sequence ID" value="EGG13604.1"/>
    <property type="molecule type" value="Genomic_DNA"/>
</dbReference>
<evidence type="ECO:0000313" key="2">
    <source>
        <dbReference type="EMBL" id="EGG13604.1"/>
    </source>
</evidence>
<name>F4QCG9_CACFS</name>
<gene>
    <name evidence="2" type="ORF">DFA_11365</name>
</gene>
<protein>
    <recommendedName>
        <fullName evidence="4">Transmembrane protein</fullName>
    </recommendedName>
</protein>
<dbReference type="RefSeq" id="XP_004350308.1">
    <property type="nucleotide sequence ID" value="XM_004350258.1"/>
</dbReference>
<keyword evidence="1" id="KW-1133">Transmembrane helix</keyword>
<dbReference type="KEGG" id="dfa:DFA_11365"/>
<dbReference type="AlphaFoldDB" id="F4QCG9"/>
<accession>F4QCG9</accession>
<feature type="transmembrane region" description="Helical" evidence="1">
    <location>
        <begin position="35"/>
        <end position="59"/>
    </location>
</feature>
<feature type="transmembrane region" description="Helical" evidence="1">
    <location>
        <begin position="6"/>
        <end position="28"/>
    </location>
</feature>
<dbReference type="Proteomes" id="UP000007797">
    <property type="component" value="Unassembled WGS sequence"/>
</dbReference>
<keyword evidence="1" id="KW-0472">Membrane</keyword>
<proteinExistence type="predicted"/>
<evidence type="ECO:0000256" key="1">
    <source>
        <dbReference type="SAM" id="Phobius"/>
    </source>
</evidence>
<evidence type="ECO:0000313" key="3">
    <source>
        <dbReference type="Proteomes" id="UP000007797"/>
    </source>
</evidence>
<dbReference type="OrthoDB" id="15863at2759"/>
<organism evidence="2 3">
    <name type="scientific">Cavenderia fasciculata</name>
    <name type="common">Slime mold</name>
    <name type="synonym">Dictyostelium fasciculatum</name>
    <dbReference type="NCBI Taxonomy" id="261658"/>
    <lineage>
        <taxon>Eukaryota</taxon>
        <taxon>Amoebozoa</taxon>
        <taxon>Evosea</taxon>
        <taxon>Eumycetozoa</taxon>
        <taxon>Dictyostelia</taxon>
        <taxon>Acytosteliales</taxon>
        <taxon>Cavenderiaceae</taxon>
        <taxon>Cavenderia</taxon>
    </lineage>
</organism>
<keyword evidence="1" id="KW-0812">Transmembrane</keyword>